<name>A0AAP7ZPK0_RALSL</name>
<gene>
    <name evidence="2" type="ORF">B7R77_13805</name>
</gene>
<evidence type="ECO:0000313" key="3">
    <source>
        <dbReference type="Proteomes" id="UP000216164"/>
    </source>
</evidence>
<proteinExistence type="predicted"/>
<keyword evidence="1" id="KW-0175">Coiled coil</keyword>
<sequence length="236" mass="26933">MALAGLFYTVIPLYQKAAVDEQLARREAELKAIEAHLKRARAEAYRLRRDEVMRVTSLRAGDGCADSRNTVMHLPEIDEPREQVHSRLIDLSINVENCVGQHLADLVATKALSDEDAALLTLWSKSLAAELEASRQQAIRTITDLPEIGKRDPSRLDAVGSAVTRADEFFERYRPLYSEKQRARQAEERFNYRVQITQERIAGDYRSNVFRRLLNELEPKEWKAERANRTTPVAAS</sequence>
<organism evidence="2 3">
    <name type="scientific">Ralstonia solanacearum K60</name>
    <dbReference type="NCBI Taxonomy" id="1091042"/>
    <lineage>
        <taxon>Bacteria</taxon>
        <taxon>Pseudomonadati</taxon>
        <taxon>Pseudomonadota</taxon>
        <taxon>Betaproteobacteria</taxon>
        <taxon>Burkholderiales</taxon>
        <taxon>Burkholderiaceae</taxon>
        <taxon>Ralstonia</taxon>
        <taxon>Ralstonia solanacearum species complex</taxon>
    </lineage>
</organism>
<comment type="caution">
    <text evidence="2">The sequence shown here is derived from an EMBL/GenBank/DDBJ whole genome shotgun (WGS) entry which is preliminary data.</text>
</comment>
<evidence type="ECO:0000256" key="1">
    <source>
        <dbReference type="SAM" id="Coils"/>
    </source>
</evidence>
<accession>A0AAP7ZPK0</accession>
<dbReference type="Proteomes" id="UP000216164">
    <property type="component" value="Unassembled WGS sequence"/>
</dbReference>
<feature type="coiled-coil region" evidence="1">
    <location>
        <begin position="23"/>
        <end position="50"/>
    </location>
</feature>
<dbReference type="EMBL" id="NCTK01000001">
    <property type="protein sequence ID" value="OYQ14218.1"/>
    <property type="molecule type" value="Genomic_DNA"/>
</dbReference>
<protein>
    <submittedName>
        <fullName evidence="2">Uncharacterized protein</fullName>
    </submittedName>
</protein>
<reference evidence="2 3" key="1">
    <citation type="submission" date="2017-04" db="EMBL/GenBank/DDBJ databases">
        <title>Genome Announcement: Closed genomes of Ralstonia solanacearum strains K60, UW551, and UW700.</title>
        <authorList>
            <person name="Hayes M."/>
            <person name="Macintyre A.M."/>
            <person name="Allen C."/>
        </authorList>
    </citation>
    <scope>NUCLEOTIDE SEQUENCE [LARGE SCALE GENOMIC DNA]</scope>
    <source>
        <strain evidence="2 3">UW25</strain>
    </source>
</reference>
<evidence type="ECO:0000313" key="2">
    <source>
        <dbReference type="EMBL" id="OYQ14218.1"/>
    </source>
</evidence>
<dbReference type="AlphaFoldDB" id="A0AAP7ZPK0"/>